<dbReference type="GO" id="GO:0006367">
    <property type="term" value="P:transcription initiation at RNA polymerase II promoter"/>
    <property type="evidence" value="ECO:0007669"/>
    <property type="project" value="InterPro"/>
</dbReference>
<dbReference type="AlphaFoldDB" id="A0AAN7UWN9"/>
<evidence type="ECO:0000256" key="5">
    <source>
        <dbReference type="SAM" id="MobiDB-lite"/>
    </source>
</evidence>
<keyword evidence="4" id="KW-0539">Nucleus</keyword>
<sequence length="185" mass="20280">MSLPQALASSVLQQHVNAALNSQQQTVTIGSIVNKSVIQTDGVIDSSSSDEDDLNCIDVLNQPGSSRGSDGKVFVLKQIDGARDTSDDDDQGSDDDDASDEADDDKDDDEQEMEEGGPEEEPLNSEDDVTDEDPTDVFDTDNVVVCQYDKITRSRNKWKFHLKDGIMNLNGEDFIFQKATGDAEW</sequence>
<dbReference type="GO" id="GO:0005672">
    <property type="term" value="C:transcription factor TFIIA complex"/>
    <property type="evidence" value="ECO:0007669"/>
    <property type="project" value="InterPro"/>
</dbReference>
<comment type="subcellular location">
    <subcellularLocation>
        <location evidence="1">Nucleus</location>
    </subcellularLocation>
</comment>
<name>A0AAN7UWN9_9COLE</name>
<evidence type="ECO:0000313" key="7">
    <source>
        <dbReference type="Proteomes" id="UP001329430"/>
    </source>
</evidence>
<feature type="region of interest" description="Disordered" evidence="5">
    <location>
        <begin position="60"/>
        <end position="140"/>
    </location>
</feature>
<organism evidence="6 7">
    <name type="scientific">Pyrocoelia pectoralis</name>
    <dbReference type="NCBI Taxonomy" id="417401"/>
    <lineage>
        <taxon>Eukaryota</taxon>
        <taxon>Metazoa</taxon>
        <taxon>Ecdysozoa</taxon>
        <taxon>Arthropoda</taxon>
        <taxon>Hexapoda</taxon>
        <taxon>Insecta</taxon>
        <taxon>Pterygota</taxon>
        <taxon>Neoptera</taxon>
        <taxon>Endopterygota</taxon>
        <taxon>Coleoptera</taxon>
        <taxon>Polyphaga</taxon>
        <taxon>Elateriformia</taxon>
        <taxon>Elateroidea</taxon>
        <taxon>Lampyridae</taxon>
        <taxon>Lampyrinae</taxon>
        <taxon>Pyrocoelia</taxon>
    </lineage>
</organism>
<keyword evidence="3" id="KW-0804">Transcription</keyword>
<dbReference type="CDD" id="cd07976">
    <property type="entry name" value="TFIIA_alpha_beta_like"/>
    <property type="match status" value="1"/>
</dbReference>
<dbReference type="InterPro" id="IPR004855">
    <property type="entry name" value="TFIIA_asu/bsu"/>
</dbReference>
<accession>A0AAN7UWN9</accession>
<evidence type="ECO:0000256" key="2">
    <source>
        <dbReference type="ARBA" id="ARBA00010059"/>
    </source>
</evidence>
<protein>
    <recommendedName>
        <fullName evidence="8">Transcription initiation factor IIA subunit 1</fullName>
    </recommendedName>
</protein>
<dbReference type="SMART" id="SM01371">
    <property type="entry name" value="TFIIA"/>
    <property type="match status" value="1"/>
</dbReference>
<dbReference type="PANTHER" id="PTHR12694:SF8">
    <property type="entry name" value="TRANSCRIPTION INITIATION FACTOR IIA SUBUNIT 1"/>
    <property type="match status" value="1"/>
</dbReference>
<dbReference type="InterPro" id="IPR009088">
    <property type="entry name" value="TFIIA_b-brl"/>
</dbReference>
<dbReference type="EMBL" id="JAVRBK010000009">
    <property type="protein sequence ID" value="KAK5639090.1"/>
    <property type="molecule type" value="Genomic_DNA"/>
</dbReference>
<comment type="similarity">
    <text evidence="2">Belongs to the TFIIA subunit 1 family.</text>
</comment>
<comment type="caution">
    <text evidence="6">The sequence shown here is derived from an EMBL/GenBank/DDBJ whole genome shotgun (WGS) entry which is preliminary data.</text>
</comment>
<proteinExistence type="inferred from homology"/>
<dbReference type="Proteomes" id="UP001329430">
    <property type="component" value="Chromosome 9"/>
</dbReference>
<evidence type="ECO:0008006" key="8">
    <source>
        <dbReference type="Google" id="ProtNLM"/>
    </source>
</evidence>
<evidence type="ECO:0000256" key="4">
    <source>
        <dbReference type="ARBA" id="ARBA00023242"/>
    </source>
</evidence>
<dbReference type="SUPFAM" id="SSF50784">
    <property type="entry name" value="Transcription factor IIA (TFIIA), beta-barrel domain"/>
    <property type="match status" value="1"/>
</dbReference>
<feature type="compositionally biased region" description="Acidic residues" evidence="5">
    <location>
        <begin position="86"/>
        <end position="139"/>
    </location>
</feature>
<evidence type="ECO:0000256" key="3">
    <source>
        <dbReference type="ARBA" id="ARBA00023163"/>
    </source>
</evidence>
<evidence type="ECO:0000313" key="6">
    <source>
        <dbReference type="EMBL" id="KAK5639090.1"/>
    </source>
</evidence>
<dbReference type="Gene3D" id="2.30.18.10">
    <property type="entry name" value="Transcription factor IIA (TFIIA), beta-barrel domain"/>
    <property type="match status" value="1"/>
</dbReference>
<dbReference type="FunFam" id="2.30.18.10:FF:000002">
    <property type="entry name" value="Transcription initiation factor IIA subunit 1"/>
    <property type="match status" value="1"/>
</dbReference>
<dbReference type="Pfam" id="PF03153">
    <property type="entry name" value="TFIIA"/>
    <property type="match status" value="1"/>
</dbReference>
<reference evidence="6 7" key="1">
    <citation type="journal article" date="2024" name="Insects">
        <title>An Improved Chromosome-Level Genome Assembly of the Firefly Pyrocoelia pectoralis.</title>
        <authorList>
            <person name="Fu X."/>
            <person name="Meyer-Rochow V.B."/>
            <person name="Ballantyne L."/>
            <person name="Zhu X."/>
        </authorList>
    </citation>
    <scope>NUCLEOTIDE SEQUENCE [LARGE SCALE GENOMIC DNA]</scope>
    <source>
        <strain evidence="6">XCY_ONT2</strain>
    </source>
</reference>
<gene>
    <name evidence="6" type="ORF">RI129_011582</name>
</gene>
<keyword evidence="7" id="KW-1185">Reference proteome</keyword>
<evidence type="ECO:0000256" key="1">
    <source>
        <dbReference type="ARBA" id="ARBA00004123"/>
    </source>
</evidence>
<dbReference type="PANTHER" id="PTHR12694">
    <property type="entry name" value="TRANSCRIPTION INITIATION FACTOR IIA SUBUNIT 1"/>
    <property type="match status" value="1"/>
</dbReference>